<accession>A0ABT3PSP8</accession>
<name>A0ABT3PSP8_9BACT</name>
<dbReference type="InterPro" id="IPR011990">
    <property type="entry name" value="TPR-like_helical_dom_sf"/>
</dbReference>
<dbReference type="EMBL" id="JAGGJA010000018">
    <property type="protein sequence ID" value="MCW9708878.1"/>
    <property type="molecule type" value="Genomic_DNA"/>
</dbReference>
<evidence type="ECO:0000313" key="2">
    <source>
        <dbReference type="Proteomes" id="UP001207918"/>
    </source>
</evidence>
<evidence type="ECO:0000313" key="1">
    <source>
        <dbReference type="EMBL" id="MCW9708878.1"/>
    </source>
</evidence>
<keyword evidence="2" id="KW-1185">Reference proteome</keyword>
<protein>
    <recommendedName>
        <fullName evidence="3">Tetratricopeptide repeat-containing protein</fullName>
    </recommendedName>
</protein>
<dbReference type="RefSeq" id="WP_265767690.1">
    <property type="nucleotide sequence ID" value="NZ_JAGGJA010000018.1"/>
</dbReference>
<organism evidence="1 2">
    <name type="scientific">Fodinibius salsisoli</name>
    <dbReference type="NCBI Taxonomy" id="2820877"/>
    <lineage>
        <taxon>Bacteria</taxon>
        <taxon>Pseudomonadati</taxon>
        <taxon>Balneolota</taxon>
        <taxon>Balneolia</taxon>
        <taxon>Balneolales</taxon>
        <taxon>Balneolaceae</taxon>
        <taxon>Fodinibius</taxon>
    </lineage>
</organism>
<gene>
    <name evidence="1" type="ORF">J6I44_18610</name>
</gene>
<dbReference type="Proteomes" id="UP001207918">
    <property type="component" value="Unassembled WGS sequence"/>
</dbReference>
<dbReference type="SUPFAM" id="SSF48452">
    <property type="entry name" value="TPR-like"/>
    <property type="match status" value="1"/>
</dbReference>
<sequence length="167" mass="19576">MPELKPISQEAIPQALEKATRYRLLNQPWQAESICRDILRTDPDNQQATHTLILAITDQFEGENKRSLQQAREVVSKLTDNYETEYCLGLIYERQARAALKRSTPRASYMAYEYLNQALQHYKNAEEIRQETNEESILRWNACIRFIKQHNLKPAPDDVREPPFLDV</sequence>
<comment type="caution">
    <text evidence="1">The sequence shown here is derived from an EMBL/GenBank/DDBJ whole genome shotgun (WGS) entry which is preliminary data.</text>
</comment>
<reference evidence="1 2" key="1">
    <citation type="submission" date="2021-03" db="EMBL/GenBank/DDBJ databases">
        <title>Aliifodinibius sp. nov., a new bacterium isolated from saline soil.</title>
        <authorList>
            <person name="Galisteo C."/>
            <person name="De La Haba R."/>
            <person name="Sanchez-Porro C."/>
            <person name="Ventosa A."/>
        </authorList>
    </citation>
    <scope>NUCLEOTIDE SEQUENCE [LARGE SCALE GENOMIC DNA]</scope>
    <source>
        <strain evidence="1 2">1BSP15-2V2</strain>
    </source>
</reference>
<evidence type="ECO:0008006" key="3">
    <source>
        <dbReference type="Google" id="ProtNLM"/>
    </source>
</evidence>
<dbReference type="Gene3D" id="1.25.40.10">
    <property type="entry name" value="Tetratricopeptide repeat domain"/>
    <property type="match status" value="1"/>
</dbReference>
<proteinExistence type="predicted"/>